<accession>A0A916U294</accession>
<dbReference type="Pfam" id="PF04977">
    <property type="entry name" value="DivIC"/>
    <property type="match status" value="1"/>
</dbReference>
<organism evidence="2 3">
    <name type="scientific">Chelatococcus reniformis</name>
    <dbReference type="NCBI Taxonomy" id="1494448"/>
    <lineage>
        <taxon>Bacteria</taxon>
        <taxon>Pseudomonadati</taxon>
        <taxon>Pseudomonadota</taxon>
        <taxon>Alphaproteobacteria</taxon>
        <taxon>Hyphomicrobiales</taxon>
        <taxon>Chelatococcaceae</taxon>
        <taxon>Chelatococcus</taxon>
    </lineage>
</organism>
<name>A0A916U294_9HYPH</name>
<evidence type="ECO:0000313" key="2">
    <source>
        <dbReference type="EMBL" id="GGC55691.1"/>
    </source>
</evidence>
<reference evidence="2" key="2">
    <citation type="submission" date="2020-09" db="EMBL/GenBank/DDBJ databases">
        <authorList>
            <person name="Sun Q."/>
            <person name="Zhou Y."/>
        </authorList>
    </citation>
    <scope>NUCLEOTIDE SEQUENCE</scope>
    <source>
        <strain evidence="2">CGMCC 1.12919</strain>
    </source>
</reference>
<comment type="caution">
    <text evidence="2">The sequence shown here is derived from an EMBL/GenBank/DDBJ whole genome shotgun (WGS) entry which is preliminary data.</text>
</comment>
<keyword evidence="1" id="KW-1133">Transmembrane helix</keyword>
<dbReference type="InterPro" id="IPR007060">
    <property type="entry name" value="FtsL/DivIC"/>
</dbReference>
<keyword evidence="1" id="KW-0472">Membrane</keyword>
<proteinExistence type="predicted"/>
<evidence type="ECO:0008006" key="4">
    <source>
        <dbReference type="Google" id="ProtNLM"/>
    </source>
</evidence>
<evidence type="ECO:0000256" key="1">
    <source>
        <dbReference type="SAM" id="Phobius"/>
    </source>
</evidence>
<dbReference type="Proteomes" id="UP000637002">
    <property type="component" value="Unassembled WGS sequence"/>
</dbReference>
<dbReference type="AlphaFoldDB" id="A0A916U294"/>
<dbReference type="EMBL" id="BMGG01000002">
    <property type="protein sequence ID" value="GGC55691.1"/>
    <property type="molecule type" value="Genomic_DNA"/>
</dbReference>
<sequence>MGRAGFSHVPNHILTGGRPSCLMVVRKRLRSVLVPLALYAVSGAVAAYFLFHAQTGQRGLEAKREIKAQILNLNAELATLKADHHDWDRRVSLLQDSSIDRDLLEERVRGQLGWVNPADLVVMTGADGRGEPR</sequence>
<feature type="transmembrane region" description="Helical" evidence="1">
    <location>
        <begin position="32"/>
        <end position="51"/>
    </location>
</feature>
<reference evidence="2" key="1">
    <citation type="journal article" date="2014" name="Int. J. Syst. Evol. Microbiol.">
        <title>Complete genome sequence of Corynebacterium casei LMG S-19264T (=DSM 44701T), isolated from a smear-ripened cheese.</title>
        <authorList>
            <consortium name="US DOE Joint Genome Institute (JGI-PGF)"/>
            <person name="Walter F."/>
            <person name="Albersmeier A."/>
            <person name="Kalinowski J."/>
            <person name="Ruckert C."/>
        </authorList>
    </citation>
    <scope>NUCLEOTIDE SEQUENCE</scope>
    <source>
        <strain evidence="2">CGMCC 1.12919</strain>
    </source>
</reference>
<evidence type="ECO:0000313" key="3">
    <source>
        <dbReference type="Proteomes" id="UP000637002"/>
    </source>
</evidence>
<gene>
    <name evidence="2" type="ORF">GCM10010994_13240</name>
</gene>
<protein>
    <recommendedName>
        <fullName evidence="4">Septation inhibitor protein</fullName>
    </recommendedName>
</protein>
<keyword evidence="1" id="KW-0812">Transmembrane</keyword>
<keyword evidence="3" id="KW-1185">Reference proteome</keyword>